<proteinExistence type="predicted"/>
<sequence length="170" mass="18197">MASGVWNRRLTDADVKDLLRDPFAPIRAETPYPIFASAGGTAHTVDITDAVGITDSVTAPKSIAQTITDDIGVTDSVAAPKSIAQTITDAVGVTDVMTRVWSIVRTVTDAVGITDVVTKVGGSEPQFFSFTPDTYNQPLNPESVNHGERYSLWRLYGGVIPTPYVVLITD</sequence>
<name>X0UHF1_9ZZZZ</name>
<dbReference type="EMBL" id="BARS01026253">
    <property type="protein sequence ID" value="GAF99827.1"/>
    <property type="molecule type" value="Genomic_DNA"/>
</dbReference>
<dbReference type="AlphaFoldDB" id="X0UHF1"/>
<evidence type="ECO:0000313" key="1">
    <source>
        <dbReference type="EMBL" id="GAF99827.1"/>
    </source>
</evidence>
<protein>
    <submittedName>
        <fullName evidence="1">Uncharacterized protein</fullName>
    </submittedName>
</protein>
<accession>X0UHF1</accession>
<reference evidence="1" key="1">
    <citation type="journal article" date="2014" name="Front. Microbiol.">
        <title>High frequency of phylogenetically diverse reductive dehalogenase-homologous genes in deep subseafloor sedimentary metagenomes.</title>
        <authorList>
            <person name="Kawai M."/>
            <person name="Futagami T."/>
            <person name="Toyoda A."/>
            <person name="Takaki Y."/>
            <person name="Nishi S."/>
            <person name="Hori S."/>
            <person name="Arai W."/>
            <person name="Tsubouchi T."/>
            <person name="Morono Y."/>
            <person name="Uchiyama I."/>
            <person name="Ito T."/>
            <person name="Fujiyama A."/>
            <person name="Inagaki F."/>
            <person name="Takami H."/>
        </authorList>
    </citation>
    <scope>NUCLEOTIDE SEQUENCE</scope>
    <source>
        <strain evidence="1">Expedition CK06-06</strain>
    </source>
</reference>
<comment type="caution">
    <text evidence="1">The sequence shown here is derived from an EMBL/GenBank/DDBJ whole genome shotgun (WGS) entry which is preliminary data.</text>
</comment>
<organism evidence="1">
    <name type="scientific">marine sediment metagenome</name>
    <dbReference type="NCBI Taxonomy" id="412755"/>
    <lineage>
        <taxon>unclassified sequences</taxon>
        <taxon>metagenomes</taxon>
        <taxon>ecological metagenomes</taxon>
    </lineage>
</organism>
<feature type="non-terminal residue" evidence="1">
    <location>
        <position position="170"/>
    </location>
</feature>
<gene>
    <name evidence="1" type="ORF">S01H1_41393</name>
</gene>